<dbReference type="Pfam" id="PF16213">
    <property type="entry name" value="DCB"/>
    <property type="match status" value="1"/>
</dbReference>
<evidence type="ECO:0000313" key="5">
    <source>
        <dbReference type="Proteomes" id="UP001165082"/>
    </source>
</evidence>
<dbReference type="OrthoDB" id="294853at2759"/>
<feature type="region of interest" description="Disordered" evidence="1">
    <location>
        <begin position="167"/>
        <end position="194"/>
    </location>
</feature>
<feature type="domain" description="Mon2/Sec7/BIG1-like dimerisation and cyclophilin-binding" evidence="3">
    <location>
        <begin position="7"/>
        <end position="162"/>
    </location>
</feature>
<name>A0A9W7ED96_9STRA</name>
<feature type="region of interest" description="Disordered" evidence="1">
    <location>
        <begin position="249"/>
        <end position="270"/>
    </location>
</feature>
<proteinExistence type="predicted"/>
<feature type="domain" description="Mon2 C-terminal" evidence="2">
    <location>
        <begin position="958"/>
        <end position="1091"/>
    </location>
</feature>
<keyword evidence="5" id="KW-1185">Reference proteome</keyword>
<dbReference type="AlphaFoldDB" id="A0A9W7ED96"/>
<evidence type="ECO:0000313" key="4">
    <source>
        <dbReference type="EMBL" id="GMH77059.1"/>
    </source>
</evidence>
<feature type="non-terminal residue" evidence="4">
    <location>
        <position position="1"/>
    </location>
</feature>
<feature type="compositionally biased region" description="Basic residues" evidence="1">
    <location>
        <begin position="434"/>
        <end position="446"/>
    </location>
</feature>
<evidence type="ECO:0000256" key="1">
    <source>
        <dbReference type="SAM" id="MobiDB-lite"/>
    </source>
</evidence>
<sequence length="1236" mass="131674">MDVLRSIENLLRDLSSFARHSPSNVSSIVKEASEYGVVQLRSLRAAHAKAVREAQGSSQGSSAPPSIQLLFSNQALLDPFLLSCTSTAPPGLVGIALNGINFLLTHKVVRKDAMEGVPQSDSCSPSMLQVKALQSFILLMNELDGEGGGEDVIGGVMGCVGLLMQPPRDAGKKGRGSSQASSNPTPPATSPMVASSAVATFTQLTSILFDRASEEVLNGESFVGNHDATGDSAGVQTTLEVLNRLCDMGEASPRAPSPPPGSSPPETTIKSAFKPLFTPANRRMAFELINMVLMANPDLFSTGAFAEVVRFRVCPLVTTTLLEEWHQGEEEESSQSNFTLLVKLLQLSSTLLLTYGATTLKGGECHILLTTLLHFVSCSTVGYANEDNNDDGFEFGDMANREWAKSARERNSSVDGSPPHHGDPPQPPPAEGKHHQHGQQVSHHRMRSDQKAAQDAPLPSAHVWRTSLALEILYNLAEQPELVRSLHSSLDSSISTTTRPSATILFQITESLKEFVTKGLRGERRIRAVVEAGWRKTGLVEGTGLGGGSEKTYNPNIFQSAQNHHYSGPSATPNQLDSNAQNVDSYPPSCGEGEALYLGLKTCFLLTSTVHSLSIPSLTSTCFRGLHEVIQHCAMWCSGAASLGADVMKSWEELFGAAVACGEEALKAESLETLCKFSLPNFKATSSIYISNFHASSLTSLFTLVHIHAASLSEGDWLVVLSTFEQLSYMPIASSALSDDSYDVAIALSSALSLLTEFTCCLGGASLASFARALTRLKGFDAGDFAPLRANPSAALGGQRDAQSSAGGEHTFGSRLMNIAGRAINNLQGKGGPEPSSKGRLHPGRLFGEDLRARALSRPETVEAGLSALQGILESQGQAIREAWPLVIATVGARPGSNTAFRCLRFIVDDFVEILGEEEMTCLLKCSKEFATSKADVNASLTAVGMIWTVSDHFRNMKMWGVVFGLLIDLSEDQRAEVRNCAVNTLFSCVVGNGREFGDGEEDGWPFIFEEVILGLLRRVEGQLEGAKDASGGEPADGVSGGGGAGFQVRVHHSRDSPRKQWAETYKICIQGLGRVLRQFCDSFKRTAWFPSAARRVLAVGEACAVGGVETEVSIAGVELVLLVVEVCCRGGVNRGGDNLKSEMKVVNGALTQLANDKVKGVNEDCWVLDRFMSIIVTIASRPSASPIAPKYSTSSQKSSLSLLQLISTSGRSSLAFEALRALGSRGLGAGGGGGG</sequence>
<evidence type="ECO:0000259" key="2">
    <source>
        <dbReference type="Pfam" id="PF16206"/>
    </source>
</evidence>
<gene>
    <name evidence="4" type="ORF">TrRE_jg8468</name>
</gene>
<dbReference type="EMBL" id="BRXZ01001710">
    <property type="protein sequence ID" value="GMH77059.1"/>
    <property type="molecule type" value="Genomic_DNA"/>
</dbReference>
<evidence type="ECO:0008006" key="6">
    <source>
        <dbReference type="Google" id="ProtNLM"/>
    </source>
</evidence>
<dbReference type="Proteomes" id="UP001165082">
    <property type="component" value="Unassembled WGS sequence"/>
</dbReference>
<dbReference type="InterPro" id="IPR016024">
    <property type="entry name" value="ARM-type_fold"/>
</dbReference>
<dbReference type="Pfam" id="PF16206">
    <property type="entry name" value="Mon2_C"/>
    <property type="match status" value="1"/>
</dbReference>
<organism evidence="4 5">
    <name type="scientific">Triparma retinervis</name>
    <dbReference type="NCBI Taxonomy" id="2557542"/>
    <lineage>
        <taxon>Eukaryota</taxon>
        <taxon>Sar</taxon>
        <taxon>Stramenopiles</taxon>
        <taxon>Ochrophyta</taxon>
        <taxon>Bolidophyceae</taxon>
        <taxon>Parmales</taxon>
        <taxon>Triparmaceae</taxon>
        <taxon>Triparma</taxon>
    </lineage>
</organism>
<dbReference type="SUPFAM" id="SSF48371">
    <property type="entry name" value="ARM repeat"/>
    <property type="match status" value="1"/>
</dbReference>
<evidence type="ECO:0000259" key="3">
    <source>
        <dbReference type="Pfam" id="PF16213"/>
    </source>
</evidence>
<feature type="region of interest" description="Disordered" evidence="1">
    <location>
        <begin position="405"/>
        <end position="458"/>
    </location>
</feature>
<reference evidence="4" key="1">
    <citation type="submission" date="2022-07" db="EMBL/GenBank/DDBJ databases">
        <title>Genome analysis of Parmales, a sister group of diatoms, reveals the evolutionary specialization of diatoms from phago-mixotrophs to photoautotrophs.</title>
        <authorList>
            <person name="Ban H."/>
            <person name="Sato S."/>
            <person name="Yoshikawa S."/>
            <person name="Kazumasa Y."/>
            <person name="Nakamura Y."/>
            <person name="Ichinomiya M."/>
            <person name="Saitoh K."/>
            <person name="Sato N."/>
            <person name="Blanc-Mathieu R."/>
            <person name="Endo H."/>
            <person name="Kuwata A."/>
            <person name="Ogata H."/>
        </authorList>
    </citation>
    <scope>NUCLEOTIDE SEQUENCE</scope>
</reference>
<comment type="caution">
    <text evidence="4">The sequence shown here is derived from an EMBL/GenBank/DDBJ whole genome shotgun (WGS) entry which is preliminary data.</text>
</comment>
<dbReference type="InterPro" id="IPR032629">
    <property type="entry name" value="DCB_dom"/>
</dbReference>
<protein>
    <recommendedName>
        <fullName evidence="6">Protein MON2 homolog</fullName>
    </recommendedName>
</protein>
<dbReference type="InterPro" id="IPR032817">
    <property type="entry name" value="Mon2_C"/>
</dbReference>
<accession>A0A9W7ED96</accession>
<feature type="compositionally biased region" description="Basic and acidic residues" evidence="1">
    <location>
        <begin position="405"/>
        <end position="423"/>
    </location>
</feature>